<name>A0AAJ2ISE9_9LACT</name>
<organism evidence="2 3">
    <name type="scientific">Lactococcus petauri</name>
    <dbReference type="NCBI Taxonomy" id="1940789"/>
    <lineage>
        <taxon>Bacteria</taxon>
        <taxon>Bacillati</taxon>
        <taxon>Bacillota</taxon>
        <taxon>Bacilli</taxon>
        <taxon>Lactobacillales</taxon>
        <taxon>Streptococcaceae</taxon>
        <taxon>Lactococcus</taxon>
    </lineage>
</organism>
<dbReference type="InterPro" id="IPR053468">
    <property type="entry name" value="ComGE-like"/>
</dbReference>
<feature type="transmembrane region" description="Helical" evidence="1">
    <location>
        <begin position="103"/>
        <end position="126"/>
    </location>
</feature>
<dbReference type="InterPro" id="IPR021749">
    <property type="entry name" value="ComGE"/>
</dbReference>
<reference evidence="2" key="1">
    <citation type="submission" date="2023-03" db="EMBL/GenBank/DDBJ databases">
        <authorList>
            <person name="Shen W."/>
            <person name="Cai J."/>
        </authorList>
    </citation>
    <scope>NUCLEOTIDE SEQUENCE</scope>
    <source>
        <strain evidence="2">P86-2</strain>
    </source>
</reference>
<protein>
    <submittedName>
        <fullName evidence="2">Competence type IV pilus minor pilin ComGF</fullName>
    </submittedName>
</protein>
<dbReference type="Pfam" id="PF11773">
    <property type="entry name" value="ComGE"/>
    <property type="match status" value="1"/>
</dbReference>
<dbReference type="EMBL" id="JARPXR010000006">
    <property type="protein sequence ID" value="MDT2583733.1"/>
    <property type="molecule type" value="Genomic_DNA"/>
</dbReference>
<evidence type="ECO:0000313" key="2">
    <source>
        <dbReference type="EMBL" id="MDT2583733.1"/>
    </source>
</evidence>
<gene>
    <name evidence="2" type="primary">comGF</name>
    <name evidence="2" type="ORF">P7D17_06355</name>
</gene>
<dbReference type="NCBIfam" id="NF041002">
    <property type="entry name" value="pilin_ComGF"/>
    <property type="match status" value="1"/>
</dbReference>
<accession>A0AAJ2ISE9</accession>
<dbReference type="NCBIfam" id="NF041013">
    <property type="entry name" value="T4P_ComGE"/>
    <property type="match status" value="1"/>
</dbReference>
<keyword evidence="1" id="KW-1133">Transmembrane helix</keyword>
<evidence type="ECO:0000256" key="1">
    <source>
        <dbReference type="SAM" id="Phobius"/>
    </source>
</evidence>
<comment type="caution">
    <text evidence="2">The sequence shown here is derived from an EMBL/GenBank/DDBJ whole genome shotgun (WGS) entry which is preliminary data.</text>
</comment>
<dbReference type="InterPro" id="IPR016977">
    <property type="entry name" value="ComGF"/>
</dbReference>
<evidence type="ECO:0000313" key="3">
    <source>
        <dbReference type="Proteomes" id="UP001262817"/>
    </source>
</evidence>
<keyword evidence="1" id="KW-0812">Transmembrane</keyword>
<sequence>MEAENIRKESLEAYLLLESLIAMSLLVFFVTVVLEQVIQVKKQIAMENREIEALNVAHMAVDTGKKYLKLNGVEISIEETSTQMTIRESGEVLFVLEKNKVTAFTLLESLLALLVLVGTFSLFLGMTKMFHEEVKRATTDHTQDWQLFCSLLRSELEGASLDKVENNYLYVRKHVNLRFGLSSQGDFRKTNANGRGYQPMIHHLKNAKISQEGEQIKIILTFEKGGDRTFLYTFPEKES</sequence>
<feature type="transmembrane region" description="Helical" evidence="1">
    <location>
        <begin position="12"/>
        <end position="34"/>
    </location>
</feature>
<dbReference type="Proteomes" id="UP001262817">
    <property type="component" value="Unassembled WGS sequence"/>
</dbReference>
<proteinExistence type="predicted"/>
<keyword evidence="1" id="KW-0472">Membrane</keyword>
<dbReference type="AlphaFoldDB" id="A0AAJ2ISE9"/>
<dbReference type="Pfam" id="PF15980">
    <property type="entry name" value="ComGF"/>
    <property type="match status" value="1"/>
</dbReference>